<protein>
    <recommendedName>
        <fullName evidence="10">Major facilitator superfamily (MFS) profile domain-containing protein</fullName>
    </recommendedName>
</protein>
<dbReference type="OrthoDB" id="6612291at2759"/>
<feature type="domain" description="Major facilitator superfamily (MFS) profile" evidence="10">
    <location>
        <begin position="15"/>
        <end position="454"/>
    </location>
</feature>
<dbReference type="GO" id="GO:0022857">
    <property type="term" value="F:transmembrane transporter activity"/>
    <property type="evidence" value="ECO:0007669"/>
    <property type="project" value="InterPro"/>
</dbReference>
<feature type="transmembrane region" description="Helical" evidence="9">
    <location>
        <begin position="304"/>
        <end position="323"/>
    </location>
</feature>
<dbReference type="InterPro" id="IPR005828">
    <property type="entry name" value="MFS_sugar_transport-like"/>
</dbReference>
<keyword evidence="5 9" id="KW-0472">Membrane</keyword>
<dbReference type="PANTHER" id="PTHR48021">
    <property type="match status" value="1"/>
</dbReference>
<feature type="transmembrane region" description="Helical" evidence="9">
    <location>
        <begin position="330"/>
        <end position="352"/>
    </location>
</feature>
<dbReference type="InterPro" id="IPR003663">
    <property type="entry name" value="Sugar/inositol_transpt"/>
</dbReference>
<feature type="transmembrane region" description="Helical" evidence="9">
    <location>
        <begin position="262"/>
        <end position="292"/>
    </location>
</feature>
<dbReference type="PROSITE" id="PS50850">
    <property type="entry name" value="MFS"/>
    <property type="match status" value="1"/>
</dbReference>
<feature type="transmembrane region" description="Helical" evidence="9">
    <location>
        <begin position="12"/>
        <end position="33"/>
    </location>
</feature>
<feature type="transmembrane region" description="Helical" evidence="9">
    <location>
        <begin position="431"/>
        <end position="450"/>
    </location>
</feature>
<dbReference type="RefSeq" id="XP_014248720.1">
    <property type="nucleotide sequence ID" value="XM_014393234.2"/>
</dbReference>
<feature type="transmembrane region" description="Helical" evidence="9">
    <location>
        <begin position="84"/>
        <end position="103"/>
    </location>
</feature>
<feature type="transmembrane region" description="Helical" evidence="9">
    <location>
        <begin position="399"/>
        <end position="419"/>
    </location>
</feature>
<keyword evidence="6" id="KW-0325">Glycoprotein</keyword>
<dbReference type="InterPro" id="IPR036259">
    <property type="entry name" value="MFS_trans_sf"/>
</dbReference>
<dbReference type="Gene3D" id="1.20.1250.20">
    <property type="entry name" value="MFS general substrate transporter like domains"/>
    <property type="match status" value="2"/>
</dbReference>
<dbReference type="InterPro" id="IPR050549">
    <property type="entry name" value="MFS_Trehalose_Transporter"/>
</dbReference>
<evidence type="ECO:0000259" key="10">
    <source>
        <dbReference type="PROSITE" id="PS50850"/>
    </source>
</evidence>
<name>A0A8I6TE59_CIMLE</name>
<evidence type="ECO:0000256" key="8">
    <source>
        <dbReference type="RuleBase" id="RU003346"/>
    </source>
</evidence>
<feature type="transmembrane region" description="Helical" evidence="9">
    <location>
        <begin position="109"/>
        <end position="130"/>
    </location>
</feature>
<evidence type="ECO:0000256" key="9">
    <source>
        <dbReference type="SAM" id="Phobius"/>
    </source>
</evidence>
<evidence type="ECO:0000256" key="5">
    <source>
        <dbReference type="ARBA" id="ARBA00023136"/>
    </source>
</evidence>
<dbReference type="GO" id="GO:0005886">
    <property type="term" value="C:plasma membrane"/>
    <property type="evidence" value="ECO:0007669"/>
    <property type="project" value="UniProtKB-SubCell"/>
</dbReference>
<dbReference type="KEGG" id="clec:106666209"/>
<feature type="transmembrane region" description="Helical" evidence="9">
    <location>
        <begin position="53"/>
        <end position="72"/>
    </location>
</feature>
<accession>A0A8I6TE59</accession>
<evidence type="ECO:0000313" key="12">
    <source>
        <dbReference type="Proteomes" id="UP000494040"/>
    </source>
</evidence>
<dbReference type="InterPro" id="IPR020846">
    <property type="entry name" value="MFS_dom"/>
</dbReference>
<evidence type="ECO:0000256" key="4">
    <source>
        <dbReference type="ARBA" id="ARBA00022989"/>
    </source>
</evidence>
<dbReference type="SUPFAM" id="SSF103473">
    <property type="entry name" value="MFS general substrate transporter"/>
    <property type="match status" value="1"/>
</dbReference>
<keyword evidence="12" id="KW-1185">Reference proteome</keyword>
<evidence type="ECO:0000256" key="3">
    <source>
        <dbReference type="ARBA" id="ARBA00022692"/>
    </source>
</evidence>
<keyword evidence="2" id="KW-1003">Cell membrane</keyword>
<comment type="subcellular location">
    <subcellularLocation>
        <location evidence="1">Cell membrane</location>
        <topology evidence="1">Multi-pass membrane protein</topology>
    </subcellularLocation>
</comment>
<evidence type="ECO:0000256" key="2">
    <source>
        <dbReference type="ARBA" id="ARBA00022475"/>
    </source>
</evidence>
<evidence type="ECO:0000256" key="1">
    <source>
        <dbReference type="ARBA" id="ARBA00004651"/>
    </source>
</evidence>
<dbReference type="EnsemblMetazoa" id="XM_014393234.2">
    <property type="protein sequence ID" value="XP_014248720.1"/>
    <property type="gene ID" value="LOC106666209"/>
</dbReference>
<dbReference type="Proteomes" id="UP000494040">
    <property type="component" value="Unassembled WGS sequence"/>
</dbReference>
<feature type="transmembrane region" description="Helical" evidence="9">
    <location>
        <begin position="364"/>
        <end position="387"/>
    </location>
</feature>
<dbReference type="Pfam" id="PF00083">
    <property type="entry name" value="Sugar_tr"/>
    <property type="match status" value="1"/>
</dbReference>
<dbReference type="NCBIfam" id="TIGR00879">
    <property type="entry name" value="SP"/>
    <property type="match status" value="1"/>
</dbReference>
<sequence>MDNITPPAVLKQVWLAMTASLGYLTIGLVRGFSSPAIPSMESNNPELIPHHQALSWISAVPPLGALVGSLFSGAMMQHLGRKRTLIISSPMFAASWLFIAYSTDWLHLVTARALTGLCVGIVLPSAQIYVSECSHPKIRGMVGSFPALFMAGGILMAYILGSFLLWNHLAMVSAAFPIILLFLLIPLPESPTWLRCRGKMKEADQAMSWLHREPFTTNIEMFTVNSPKEAVTSLPKSKKSLALSKAILKGKFSRETLFRGPVLLPFGLVIAIMIFQQISGIDSIIFYTVSIFHISGSTLGEYEATIFVGAVQVVATLLSLFLTDWYGRKVLLLISGSIMAIAMTALGTYFYLYERGRANSFGLLPLLSQLAFITGFSIGFCNIPFILMGELLPIAHRSFLSSIAGACNLGAMFLVIKTYPDITQWLGPEGAFWIYAVLCFTSCIFVHFLLPETKGKSLEEIEAYFESRFKDKKEDPVAQVEQNK</sequence>
<reference evidence="11" key="1">
    <citation type="submission" date="2022-01" db="UniProtKB">
        <authorList>
            <consortium name="EnsemblMetazoa"/>
        </authorList>
    </citation>
    <scope>IDENTIFICATION</scope>
</reference>
<organism evidence="11 12">
    <name type="scientific">Cimex lectularius</name>
    <name type="common">Bed bug</name>
    <name type="synonym">Acanthia lectularia</name>
    <dbReference type="NCBI Taxonomy" id="79782"/>
    <lineage>
        <taxon>Eukaryota</taxon>
        <taxon>Metazoa</taxon>
        <taxon>Ecdysozoa</taxon>
        <taxon>Arthropoda</taxon>
        <taxon>Hexapoda</taxon>
        <taxon>Insecta</taxon>
        <taxon>Pterygota</taxon>
        <taxon>Neoptera</taxon>
        <taxon>Paraneoptera</taxon>
        <taxon>Hemiptera</taxon>
        <taxon>Heteroptera</taxon>
        <taxon>Panheteroptera</taxon>
        <taxon>Cimicomorpha</taxon>
        <taxon>Cimicidae</taxon>
        <taxon>Cimex</taxon>
    </lineage>
</organism>
<evidence type="ECO:0000256" key="6">
    <source>
        <dbReference type="ARBA" id="ARBA00023180"/>
    </source>
</evidence>
<feature type="transmembrane region" description="Helical" evidence="9">
    <location>
        <begin position="142"/>
        <end position="160"/>
    </location>
</feature>
<dbReference type="PRINTS" id="PR00171">
    <property type="entry name" value="SUGRTRNSPORT"/>
</dbReference>
<keyword evidence="4 9" id="KW-1133">Transmembrane helix</keyword>
<dbReference type="OMA" id="TIVTWWL"/>
<proteinExistence type="inferred from homology"/>
<dbReference type="GeneID" id="106666209"/>
<keyword evidence="3 9" id="KW-0812">Transmembrane</keyword>
<evidence type="ECO:0000313" key="11">
    <source>
        <dbReference type="EnsemblMetazoa" id="XP_014248720.1"/>
    </source>
</evidence>
<dbReference type="AlphaFoldDB" id="A0A8I6TE59"/>
<comment type="similarity">
    <text evidence="7">Belongs to the major facilitator superfamily. Sugar transporter (TC 2.A.1.1) family. Trehalose transporter subfamily.</text>
</comment>
<feature type="transmembrane region" description="Helical" evidence="9">
    <location>
        <begin position="166"/>
        <end position="187"/>
    </location>
</feature>
<dbReference type="PANTHER" id="PTHR48021:SF96">
    <property type="entry name" value="FACILITATED TREHALOSE TRANSPORTER TRET1-1-RELATED"/>
    <property type="match status" value="1"/>
</dbReference>
<dbReference type="PROSITE" id="PS00217">
    <property type="entry name" value="SUGAR_TRANSPORT_2"/>
    <property type="match status" value="1"/>
</dbReference>
<dbReference type="InterPro" id="IPR005829">
    <property type="entry name" value="Sugar_transporter_CS"/>
</dbReference>
<evidence type="ECO:0000256" key="7">
    <source>
        <dbReference type="ARBA" id="ARBA00024348"/>
    </source>
</evidence>
<keyword evidence="8" id="KW-0813">Transport</keyword>
<dbReference type="FunFam" id="1.20.1250.20:FF:000055">
    <property type="entry name" value="Facilitated trehalose transporter Tret1-2 homolog"/>
    <property type="match status" value="1"/>
</dbReference>